<keyword evidence="3" id="KW-1185">Reference proteome</keyword>
<feature type="region of interest" description="Disordered" evidence="1">
    <location>
        <begin position="1"/>
        <end position="51"/>
    </location>
</feature>
<dbReference type="Proteomes" id="UP000053372">
    <property type="component" value="Unassembled WGS sequence"/>
</dbReference>
<evidence type="ECO:0000313" key="3">
    <source>
        <dbReference type="Proteomes" id="UP000053372"/>
    </source>
</evidence>
<name>A0A0V8A0V2_9CYAN</name>
<gene>
    <name evidence="2" type="ORF">BC008_45300</name>
</gene>
<comment type="caution">
    <text evidence="2">The sequence shown here is derived from an EMBL/GenBank/DDBJ whole genome shotgun (WGS) entry which is preliminary data.</text>
</comment>
<protein>
    <submittedName>
        <fullName evidence="2">Uncharacterized protein</fullName>
    </submittedName>
</protein>
<dbReference type="EMBL" id="LMTZ01000001">
    <property type="protein sequence ID" value="KST70412.1"/>
    <property type="molecule type" value="Genomic_DNA"/>
</dbReference>
<feature type="compositionally biased region" description="Polar residues" evidence="1">
    <location>
        <begin position="68"/>
        <end position="84"/>
    </location>
</feature>
<sequence>MNLFGGSKKVDGEFVRRKSSRWGNSSKPKSSLFSSRGFTPPEQQIPVEIPEEIPEPVFLKSVLNSRSKETLSQGEQENVKQQGDVSLKSDALEPTDGGELIAQANTPEKSQQDKSKGVGGWLSKPLQWVWGVVQEDFNEDPSISQTVVRTLITLIPGIDQAGDVQDLTAALYKLAWKQQYDEIGPWFDLFITGIGFVPELGSALKGVIKILKKGEDANVAKIGKLLGGLANNLDDFSAFTDIAAKSVKQKISELITHTTQTGSALRLVRLDPTGGKIKQLADKLDNFAQSLEEIRGLVDEKFREIGWEIQRQLDELLGGGKGKLATANGAPLPGKGVEGEGIESGPMRIEGGNEASRRAKKGERQEAKFKNTMAHKLDEELKLADKLGVKPVKVGDAEFDQVVNQGDIKWAVTENGDLVVIPKIVAQEEISHSVLTRGKPVLAAGEAQIVAGNGEYYMLEISNASGHFLPSADSLEIGKKAFMENGIDPSMAKITIK</sequence>
<dbReference type="AlphaFoldDB" id="A0A0V8A0V2"/>
<accession>A0A0V8A0V2</accession>
<reference evidence="2 3" key="1">
    <citation type="journal article" date="2015" name="Genome Announc.">
        <title>Draft Genome of the Euendolithic (true boring) Cyanobacterium Mastigocoleus testarum strain BC008.</title>
        <authorList>
            <person name="Guida B.S."/>
            <person name="Garcia-Pichel F."/>
        </authorList>
    </citation>
    <scope>NUCLEOTIDE SEQUENCE [LARGE SCALE GENOMIC DNA]</scope>
    <source>
        <strain evidence="2 3">BC008</strain>
    </source>
</reference>
<feature type="region of interest" description="Disordered" evidence="1">
    <location>
        <begin position="68"/>
        <end position="93"/>
    </location>
</feature>
<dbReference type="InterPro" id="IPR049802">
    <property type="entry name" value="RhsC-like_FIX"/>
</dbReference>
<proteinExistence type="predicted"/>
<dbReference type="CDD" id="cd20746">
    <property type="entry name" value="FIX_Ntox15_NUC_DUF4112_RhsA-like"/>
    <property type="match status" value="1"/>
</dbReference>
<evidence type="ECO:0000256" key="1">
    <source>
        <dbReference type="SAM" id="MobiDB-lite"/>
    </source>
</evidence>
<feature type="region of interest" description="Disordered" evidence="1">
    <location>
        <begin position="327"/>
        <end position="366"/>
    </location>
</feature>
<organism evidence="2 3">
    <name type="scientific">Mastigocoleus testarum BC008</name>
    <dbReference type="NCBI Taxonomy" id="371196"/>
    <lineage>
        <taxon>Bacteria</taxon>
        <taxon>Bacillati</taxon>
        <taxon>Cyanobacteriota</taxon>
        <taxon>Cyanophyceae</taxon>
        <taxon>Nostocales</taxon>
        <taxon>Hapalosiphonaceae</taxon>
        <taxon>Mastigocoleus</taxon>
    </lineage>
</organism>
<evidence type="ECO:0000313" key="2">
    <source>
        <dbReference type="EMBL" id="KST70412.1"/>
    </source>
</evidence>
<feature type="compositionally biased region" description="Low complexity" evidence="1">
    <location>
        <begin position="25"/>
        <end position="48"/>
    </location>
</feature>